<dbReference type="RefSeq" id="WP_109673875.1">
    <property type="nucleotide sequence ID" value="NZ_QGDT01000003.1"/>
</dbReference>
<gene>
    <name evidence="1" type="ORF">CLV98_103330</name>
</gene>
<evidence type="ECO:0000313" key="1">
    <source>
        <dbReference type="EMBL" id="PWJ58958.1"/>
    </source>
</evidence>
<keyword evidence="2" id="KW-1185">Reference proteome</keyword>
<evidence type="ECO:0000313" key="2">
    <source>
        <dbReference type="Proteomes" id="UP000245880"/>
    </source>
</evidence>
<name>A0A316ANC2_9BACT</name>
<sequence length="83" mass="10040">MRHIKDIPNNRYKIGLYQWNNKYIIKVESGLYEQTYKIEQYEVSGPEEIETVVDDPFIEAITEKFDSMHHDFQLSLKRNEILF</sequence>
<organism evidence="1 2">
    <name type="scientific">Dyadobacter jejuensis</name>
    <dbReference type="NCBI Taxonomy" id="1082580"/>
    <lineage>
        <taxon>Bacteria</taxon>
        <taxon>Pseudomonadati</taxon>
        <taxon>Bacteroidota</taxon>
        <taxon>Cytophagia</taxon>
        <taxon>Cytophagales</taxon>
        <taxon>Spirosomataceae</taxon>
        <taxon>Dyadobacter</taxon>
    </lineage>
</organism>
<reference evidence="1 2" key="1">
    <citation type="submission" date="2018-03" db="EMBL/GenBank/DDBJ databases">
        <title>Genomic Encyclopedia of Archaeal and Bacterial Type Strains, Phase II (KMG-II): from individual species to whole genera.</title>
        <authorList>
            <person name="Goeker M."/>
        </authorList>
    </citation>
    <scope>NUCLEOTIDE SEQUENCE [LARGE SCALE GENOMIC DNA]</scope>
    <source>
        <strain evidence="1 2">DSM 100346</strain>
    </source>
</reference>
<comment type="caution">
    <text evidence="1">The sequence shown here is derived from an EMBL/GenBank/DDBJ whole genome shotgun (WGS) entry which is preliminary data.</text>
</comment>
<protein>
    <submittedName>
        <fullName evidence="1">Uncharacterized protein</fullName>
    </submittedName>
</protein>
<proteinExistence type="predicted"/>
<dbReference type="AlphaFoldDB" id="A0A316ANC2"/>
<dbReference type="OrthoDB" id="1467713at2"/>
<accession>A0A316ANC2</accession>
<dbReference type="EMBL" id="QGDT01000003">
    <property type="protein sequence ID" value="PWJ58958.1"/>
    <property type="molecule type" value="Genomic_DNA"/>
</dbReference>
<dbReference type="Proteomes" id="UP000245880">
    <property type="component" value="Unassembled WGS sequence"/>
</dbReference>